<gene>
    <name evidence="2" type="ORF">BN1012_Phect1339</name>
</gene>
<protein>
    <submittedName>
        <fullName evidence="2">GNAT family acetyltransferase Bsu1853 (YoaA)</fullName>
    </submittedName>
</protein>
<dbReference type="InterPro" id="IPR000182">
    <property type="entry name" value="GNAT_dom"/>
</dbReference>
<sequence length="174" mass="19225">MLEVPVLETERMTLAPLCDDHRDGVRALWSQPAVVRHSGRVLDQFGIPIMMPMTSLDDADRLIAFWLKSQADGWGNRWAMLLGSAQAFAGMVGFNALRPAAEIAYHLHPDYWGQGLMLEGCEAALDWRLADQDVTRIDAFVEPINGRSIALAKRLGLSATGDMSEGAERYSRAP</sequence>
<feature type="domain" description="N-acetyltransferase" evidence="1">
    <location>
        <begin position="40"/>
        <end position="174"/>
    </location>
</feature>
<dbReference type="Pfam" id="PF13302">
    <property type="entry name" value="Acetyltransf_3"/>
    <property type="match status" value="1"/>
</dbReference>
<proteinExistence type="predicted"/>
<evidence type="ECO:0000259" key="1">
    <source>
        <dbReference type="PROSITE" id="PS51186"/>
    </source>
</evidence>
<dbReference type="AlphaFoldDB" id="X5M8D3"/>
<evidence type="ECO:0000313" key="3">
    <source>
        <dbReference type="Proteomes" id="UP000032160"/>
    </source>
</evidence>
<organism evidence="2 3">
    <name type="scientific">Candidatus Phaeomarinibacter ectocarpi</name>
    <dbReference type="NCBI Taxonomy" id="1458461"/>
    <lineage>
        <taxon>Bacteria</taxon>
        <taxon>Pseudomonadati</taxon>
        <taxon>Pseudomonadota</taxon>
        <taxon>Alphaproteobacteria</taxon>
        <taxon>Hyphomicrobiales</taxon>
        <taxon>Parvibaculaceae</taxon>
        <taxon>Candidatus Phaeomarinibacter</taxon>
    </lineage>
</organism>
<dbReference type="SUPFAM" id="SSF55729">
    <property type="entry name" value="Acyl-CoA N-acyltransferases (Nat)"/>
    <property type="match status" value="1"/>
</dbReference>
<keyword evidence="2" id="KW-0808">Transferase</keyword>
<dbReference type="InterPro" id="IPR016181">
    <property type="entry name" value="Acyl_CoA_acyltransferase"/>
</dbReference>
<dbReference type="PANTHER" id="PTHR43792">
    <property type="entry name" value="GNAT FAMILY, PUTATIVE (AFU_ORTHOLOGUE AFUA_3G00765)-RELATED-RELATED"/>
    <property type="match status" value="1"/>
</dbReference>
<dbReference type="GO" id="GO:0016747">
    <property type="term" value="F:acyltransferase activity, transferring groups other than amino-acyl groups"/>
    <property type="evidence" value="ECO:0007669"/>
    <property type="project" value="InterPro"/>
</dbReference>
<dbReference type="STRING" id="1458461.BN1012_Phect1339"/>
<dbReference type="HOGENOM" id="CLU_013985_3_1_5"/>
<dbReference type="InterPro" id="IPR051531">
    <property type="entry name" value="N-acetyltransferase"/>
</dbReference>
<dbReference type="EMBL" id="HG966617">
    <property type="protein sequence ID" value="CDO59553.1"/>
    <property type="molecule type" value="Genomic_DNA"/>
</dbReference>
<accession>X5M8D3</accession>
<dbReference type="Proteomes" id="UP000032160">
    <property type="component" value="Chromosome I"/>
</dbReference>
<dbReference type="PROSITE" id="PS51186">
    <property type="entry name" value="GNAT"/>
    <property type="match status" value="1"/>
</dbReference>
<dbReference type="OrthoDB" id="5295305at2"/>
<keyword evidence="3" id="KW-1185">Reference proteome</keyword>
<name>X5M8D3_9HYPH</name>
<dbReference type="RefSeq" id="WP_043950176.1">
    <property type="nucleotide sequence ID" value="NZ_HG966617.1"/>
</dbReference>
<reference evidence="2 3" key="1">
    <citation type="journal article" date="2014" name="Front. Genet.">
        <title>Genome and metabolic network of "Candidatus Phaeomarinobacter ectocarpi" Ec32, a new candidate genus of Alphaproteobacteria frequently associated with brown algae.</title>
        <authorList>
            <person name="Dittami S.M."/>
            <person name="Barbeyron T."/>
            <person name="Boyen C."/>
            <person name="Cambefort J."/>
            <person name="Collet G."/>
            <person name="Delage L."/>
            <person name="Gobet A."/>
            <person name="Groisillier A."/>
            <person name="Leblanc C."/>
            <person name="Michel G."/>
            <person name="Scornet D."/>
            <person name="Siegel A."/>
            <person name="Tapia J.E."/>
            <person name="Tonon T."/>
        </authorList>
    </citation>
    <scope>NUCLEOTIDE SEQUENCE [LARGE SCALE GENOMIC DNA]</scope>
    <source>
        <strain evidence="2 3">Ec32</strain>
    </source>
</reference>
<dbReference type="PANTHER" id="PTHR43792:SF1">
    <property type="entry name" value="N-ACETYLTRANSFERASE DOMAIN-CONTAINING PROTEIN"/>
    <property type="match status" value="1"/>
</dbReference>
<dbReference type="KEGG" id="pect:BN1012_Phect1339"/>
<evidence type="ECO:0000313" key="2">
    <source>
        <dbReference type="EMBL" id="CDO59553.1"/>
    </source>
</evidence>
<dbReference type="Gene3D" id="3.40.630.30">
    <property type="match status" value="1"/>
</dbReference>